<feature type="non-terminal residue" evidence="4">
    <location>
        <position position="1"/>
    </location>
</feature>
<dbReference type="Gene3D" id="1.10.443.10">
    <property type="entry name" value="Intergrase catalytic core"/>
    <property type="match status" value="1"/>
</dbReference>
<dbReference type="GO" id="GO:0015074">
    <property type="term" value="P:DNA integration"/>
    <property type="evidence" value="ECO:0007669"/>
    <property type="project" value="InterPro"/>
</dbReference>
<dbReference type="PANTHER" id="PTHR30349">
    <property type="entry name" value="PHAGE INTEGRASE-RELATED"/>
    <property type="match status" value="1"/>
</dbReference>
<comment type="caution">
    <text evidence="4">The sequence shown here is derived from an EMBL/GenBank/DDBJ whole genome shotgun (WGS) entry which is preliminary data.</text>
</comment>
<dbReference type="PANTHER" id="PTHR30349:SF81">
    <property type="entry name" value="TYROSINE RECOMBINASE XERC"/>
    <property type="match status" value="1"/>
</dbReference>
<reference evidence="4" key="1">
    <citation type="journal article" date="2014" name="Front. Microbiol.">
        <title>High frequency of phylogenetically diverse reductive dehalogenase-homologous genes in deep subseafloor sedimentary metagenomes.</title>
        <authorList>
            <person name="Kawai M."/>
            <person name="Futagami T."/>
            <person name="Toyoda A."/>
            <person name="Takaki Y."/>
            <person name="Nishi S."/>
            <person name="Hori S."/>
            <person name="Arai W."/>
            <person name="Tsubouchi T."/>
            <person name="Morono Y."/>
            <person name="Uchiyama I."/>
            <person name="Ito T."/>
            <person name="Fujiyama A."/>
            <person name="Inagaki F."/>
            <person name="Takami H."/>
        </authorList>
    </citation>
    <scope>NUCLEOTIDE SEQUENCE</scope>
    <source>
        <strain evidence="4">Expedition CK06-06</strain>
    </source>
</reference>
<dbReference type="SUPFAM" id="SSF56349">
    <property type="entry name" value="DNA breaking-rejoining enzymes"/>
    <property type="match status" value="1"/>
</dbReference>
<dbReference type="InterPro" id="IPR010998">
    <property type="entry name" value="Integrase_recombinase_N"/>
</dbReference>
<sequence length="256" mass="29543">RRFIIALQDKPKFANHPYNKTQQAKLSSQSIETYCRGIKAFFGFLKREGFTENNVIAKVKMPKVPEVVIPTFSEKEVAKLLAQTNKGTNEGFRDYCLLLTLIDTGIRLSELANLETDDIDYEQNLFRVMGKGQRERFVPFGRRVAKALMKYQMKCRPEPVGTDNFWLRRDGRPLLPKRIEKLVSAYGKKAGLKRCYAHKLRHTSSVMYLRNGGDVFSLQKKLGHRSLVMTRHYSNLADSDVRAQHLRYGVADRLKI</sequence>
<accession>X0YHT4</accession>
<dbReference type="InterPro" id="IPR011010">
    <property type="entry name" value="DNA_brk_join_enz"/>
</dbReference>
<protein>
    <recommendedName>
        <fullName evidence="3">Tyr recombinase domain-containing protein</fullName>
    </recommendedName>
</protein>
<dbReference type="PROSITE" id="PS51898">
    <property type="entry name" value="TYR_RECOMBINASE"/>
    <property type="match status" value="1"/>
</dbReference>
<evidence type="ECO:0000259" key="3">
    <source>
        <dbReference type="PROSITE" id="PS51898"/>
    </source>
</evidence>
<dbReference type="Gene3D" id="1.10.150.130">
    <property type="match status" value="1"/>
</dbReference>
<proteinExistence type="predicted"/>
<dbReference type="EMBL" id="BART01004657">
    <property type="protein sequence ID" value="GAG55445.1"/>
    <property type="molecule type" value="Genomic_DNA"/>
</dbReference>
<dbReference type="Pfam" id="PF00589">
    <property type="entry name" value="Phage_integrase"/>
    <property type="match status" value="1"/>
</dbReference>
<name>X0YHT4_9ZZZZ</name>
<gene>
    <name evidence="4" type="ORF">S01H4_11492</name>
</gene>
<feature type="domain" description="Tyr recombinase" evidence="3">
    <location>
        <begin position="67"/>
        <end position="246"/>
    </location>
</feature>
<dbReference type="InterPro" id="IPR002104">
    <property type="entry name" value="Integrase_catalytic"/>
</dbReference>
<dbReference type="AlphaFoldDB" id="X0YHT4"/>
<dbReference type="GO" id="GO:0006310">
    <property type="term" value="P:DNA recombination"/>
    <property type="evidence" value="ECO:0007669"/>
    <property type="project" value="UniProtKB-KW"/>
</dbReference>
<keyword evidence="2" id="KW-0233">DNA recombination</keyword>
<dbReference type="InterPro" id="IPR050090">
    <property type="entry name" value="Tyrosine_recombinase_XerCD"/>
</dbReference>
<evidence type="ECO:0000313" key="4">
    <source>
        <dbReference type="EMBL" id="GAG55445.1"/>
    </source>
</evidence>
<evidence type="ECO:0000256" key="2">
    <source>
        <dbReference type="ARBA" id="ARBA00023172"/>
    </source>
</evidence>
<dbReference type="InterPro" id="IPR013762">
    <property type="entry name" value="Integrase-like_cat_sf"/>
</dbReference>
<evidence type="ECO:0000256" key="1">
    <source>
        <dbReference type="ARBA" id="ARBA00023125"/>
    </source>
</evidence>
<keyword evidence="1" id="KW-0238">DNA-binding</keyword>
<dbReference type="GO" id="GO:0003677">
    <property type="term" value="F:DNA binding"/>
    <property type="evidence" value="ECO:0007669"/>
    <property type="project" value="UniProtKB-KW"/>
</dbReference>
<organism evidence="4">
    <name type="scientific">marine sediment metagenome</name>
    <dbReference type="NCBI Taxonomy" id="412755"/>
    <lineage>
        <taxon>unclassified sequences</taxon>
        <taxon>metagenomes</taxon>
        <taxon>ecological metagenomes</taxon>
    </lineage>
</organism>